<dbReference type="Gene3D" id="1.20.1250.20">
    <property type="entry name" value="MFS general substrate transporter like domains"/>
    <property type="match status" value="2"/>
</dbReference>
<dbReference type="EMBL" id="PTQR01000014">
    <property type="protein sequence ID" value="TKX26134.1"/>
    <property type="molecule type" value="Genomic_DNA"/>
</dbReference>
<sequence>MQRVVSTPIPAYELATLRQTNSALHHGEQLHPSNVALQSVVGEADNDPPNGGLKACLKVFGTFCVFFITLGVASTFGAYQAYYETDLLQSYSSSTISWIGTTQVFLLSFVGLFSGTFFDRGHVRLVLAGGMFMVVLGLMMLSLAQAFWQILLAQGICIGFGSGLIYVPAVSIVSRQFTTKRTVALGIAATGSAVDGVVLPITFRKLLPELGFAWTNRVIGFVILLLASMAYILLTDVRCGSFNQIRGRKQDALVARVLNTSSTQSPQSRLATWRKGLSGHAYFFLCIGVFFVFLGYWVPYFYIVPFAELSLRTSTTQASYLLSILNAGSFFGRVLPAYASHFIGSGSVLLAGAVSLAVIVFSWLGISNVPGITVWCFIVGFSSGIVVSIPNAVASILSNPSNTGLRIGFMWNAGAFAELVGAPIAGALVKRTGHELRDVSYVGGQVFGGASITLGAAFLVVPAWSISKDEKAKASRSA</sequence>
<feature type="transmembrane region" description="Helical" evidence="3">
    <location>
        <begin position="348"/>
        <end position="366"/>
    </location>
</feature>
<dbReference type="SUPFAM" id="SSF103473">
    <property type="entry name" value="MFS general substrate transporter"/>
    <property type="match status" value="1"/>
</dbReference>
<feature type="transmembrane region" description="Helical" evidence="3">
    <location>
        <begin position="150"/>
        <end position="170"/>
    </location>
</feature>
<proteinExistence type="inferred from homology"/>
<evidence type="ECO:0000256" key="2">
    <source>
        <dbReference type="ARBA" id="ARBA00006727"/>
    </source>
</evidence>
<dbReference type="GO" id="GO:0016020">
    <property type="term" value="C:membrane"/>
    <property type="evidence" value="ECO:0007669"/>
    <property type="project" value="UniProtKB-SubCell"/>
</dbReference>
<feature type="transmembrane region" description="Helical" evidence="3">
    <location>
        <begin position="182"/>
        <end position="202"/>
    </location>
</feature>
<comment type="similarity">
    <text evidence="2">Belongs to the major facilitator superfamily. Monocarboxylate porter (TC 2.A.1.13) family.</text>
</comment>
<keyword evidence="3" id="KW-0472">Membrane</keyword>
<dbReference type="InterPro" id="IPR011701">
    <property type="entry name" value="MFS"/>
</dbReference>
<gene>
    <name evidence="5" type="ORF">C1H76_1486</name>
</gene>
<dbReference type="InterPro" id="IPR050327">
    <property type="entry name" value="Proton-linked_MCT"/>
</dbReference>
<evidence type="ECO:0000313" key="5">
    <source>
        <dbReference type="EMBL" id="TKX26134.1"/>
    </source>
</evidence>
<feature type="transmembrane region" description="Helical" evidence="3">
    <location>
        <begin position="409"/>
        <end position="429"/>
    </location>
</feature>
<feature type="transmembrane region" description="Helical" evidence="3">
    <location>
        <begin position="95"/>
        <end position="118"/>
    </location>
</feature>
<dbReference type="Proteomes" id="UP000308133">
    <property type="component" value="Unassembled WGS sequence"/>
</dbReference>
<dbReference type="PANTHER" id="PTHR11360">
    <property type="entry name" value="MONOCARBOXYLATE TRANSPORTER"/>
    <property type="match status" value="1"/>
</dbReference>
<feature type="transmembrane region" description="Helical" evidence="3">
    <location>
        <begin position="59"/>
        <end position="83"/>
    </location>
</feature>
<name>A0A4U7BCM3_9PEZI</name>
<dbReference type="Pfam" id="PF07690">
    <property type="entry name" value="MFS_1"/>
    <property type="match status" value="1"/>
</dbReference>
<feature type="transmembrane region" description="Helical" evidence="3">
    <location>
        <begin position="318"/>
        <end position="336"/>
    </location>
</feature>
<evidence type="ECO:0000259" key="4">
    <source>
        <dbReference type="PROSITE" id="PS50850"/>
    </source>
</evidence>
<reference evidence="5 6" key="1">
    <citation type="submission" date="2018-02" db="EMBL/GenBank/DDBJ databases">
        <title>Draft genome sequences of Elsinoe sp., causing black scab on jojoba.</title>
        <authorList>
            <person name="Stodart B."/>
            <person name="Jeffress S."/>
            <person name="Ash G."/>
            <person name="Arun Chinnappa K."/>
        </authorList>
    </citation>
    <scope>NUCLEOTIDE SEQUENCE [LARGE SCALE GENOMIC DNA]</scope>
    <source>
        <strain evidence="5 6">Hillstone_2</strain>
    </source>
</reference>
<feature type="transmembrane region" description="Helical" evidence="3">
    <location>
        <begin position="441"/>
        <end position="466"/>
    </location>
</feature>
<evidence type="ECO:0000313" key="6">
    <source>
        <dbReference type="Proteomes" id="UP000308133"/>
    </source>
</evidence>
<evidence type="ECO:0000256" key="1">
    <source>
        <dbReference type="ARBA" id="ARBA00004141"/>
    </source>
</evidence>
<protein>
    <submittedName>
        <fullName evidence="5">MFS transporter-like protein 20</fullName>
    </submittedName>
</protein>
<dbReference type="InterPro" id="IPR020846">
    <property type="entry name" value="MFS_dom"/>
</dbReference>
<keyword evidence="3" id="KW-1133">Transmembrane helix</keyword>
<comment type="subcellular location">
    <subcellularLocation>
        <location evidence="1">Membrane</location>
        <topology evidence="1">Multi-pass membrane protein</topology>
    </subcellularLocation>
</comment>
<feature type="transmembrane region" description="Helical" evidence="3">
    <location>
        <begin position="214"/>
        <end position="234"/>
    </location>
</feature>
<feature type="transmembrane region" description="Helical" evidence="3">
    <location>
        <begin position="279"/>
        <end position="298"/>
    </location>
</feature>
<keyword evidence="3" id="KW-0812">Transmembrane</keyword>
<comment type="caution">
    <text evidence="5">The sequence shown here is derived from an EMBL/GenBank/DDBJ whole genome shotgun (WGS) entry which is preliminary data.</text>
</comment>
<dbReference type="AlphaFoldDB" id="A0A4U7BCM3"/>
<feature type="transmembrane region" description="Helical" evidence="3">
    <location>
        <begin position="372"/>
        <end position="397"/>
    </location>
</feature>
<dbReference type="GO" id="GO:0022857">
    <property type="term" value="F:transmembrane transporter activity"/>
    <property type="evidence" value="ECO:0007669"/>
    <property type="project" value="InterPro"/>
</dbReference>
<dbReference type="PANTHER" id="PTHR11360:SF252">
    <property type="entry name" value="MAJOR FACILITATOR SUPERFAMILY (MFS) PROFILE DOMAIN-CONTAINING PROTEIN-RELATED"/>
    <property type="match status" value="1"/>
</dbReference>
<dbReference type="InterPro" id="IPR036259">
    <property type="entry name" value="MFS_trans_sf"/>
</dbReference>
<feature type="transmembrane region" description="Helical" evidence="3">
    <location>
        <begin position="125"/>
        <end position="144"/>
    </location>
</feature>
<evidence type="ECO:0000256" key="3">
    <source>
        <dbReference type="SAM" id="Phobius"/>
    </source>
</evidence>
<organism evidence="5 6">
    <name type="scientific">Elsinoe australis</name>
    <dbReference type="NCBI Taxonomy" id="40998"/>
    <lineage>
        <taxon>Eukaryota</taxon>
        <taxon>Fungi</taxon>
        <taxon>Dikarya</taxon>
        <taxon>Ascomycota</taxon>
        <taxon>Pezizomycotina</taxon>
        <taxon>Dothideomycetes</taxon>
        <taxon>Dothideomycetidae</taxon>
        <taxon>Myriangiales</taxon>
        <taxon>Elsinoaceae</taxon>
        <taxon>Elsinoe</taxon>
    </lineage>
</organism>
<feature type="domain" description="Major facilitator superfamily (MFS) profile" evidence="4">
    <location>
        <begin position="57"/>
        <end position="473"/>
    </location>
</feature>
<dbReference type="PROSITE" id="PS50850">
    <property type="entry name" value="MFS"/>
    <property type="match status" value="1"/>
</dbReference>
<accession>A0A4U7BCM3</accession>